<keyword evidence="2" id="KW-0812">Transmembrane</keyword>
<dbReference type="CDD" id="cd05379">
    <property type="entry name" value="CAP_bacterial"/>
    <property type="match status" value="1"/>
</dbReference>
<dbReference type="Proteomes" id="UP001356095">
    <property type="component" value="Unassembled WGS sequence"/>
</dbReference>
<keyword evidence="2" id="KW-1133">Transmembrane helix</keyword>
<feature type="compositionally biased region" description="Basic and acidic residues" evidence="1">
    <location>
        <begin position="12"/>
        <end position="22"/>
    </location>
</feature>
<evidence type="ECO:0000256" key="1">
    <source>
        <dbReference type="SAM" id="MobiDB-lite"/>
    </source>
</evidence>
<reference evidence="4 5" key="1">
    <citation type="submission" date="2023-08" db="EMBL/GenBank/DDBJ databases">
        <authorList>
            <person name="Girao M."/>
            <person name="Carvalho M.F."/>
        </authorList>
    </citation>
    <scope>NUCLEOTIDE SEQUENCE [LARGE SCALE GENOMIC DNA]</scope>
    <source>
        <strain evidence="4 5">CT-R113</strain>
    </source>
</reference>
<dbReference type="PANTHER" id="PTHR31157">
    <property type="entry name" value="SCP DOMAIN-CONTAINING PROTEIN"/>
    <property type="match status" value="1"/>
</dbReference>
<feature type="compositionally biased region" description="Basic and acidic residues" evidence="1">
    <location>
        <begin position="192"/>
        <end position="220"/>
    </location>
</feature>
<dbReference type="InterPro" id="IPR035940">
    <property type="entry name" value="CAP_sf"/>
</dbReference>
<dbReference type="RefSeq" id="WP_330089454.1">
    <property type="nucleotide sequence ID" value="NZ_JAUZMY010000001.1"/>
</dbReference>
<keyword evidence="5" id="KW-1185">Reference proteome</keyword>
<evidence type="ECO:0000256" key="2">
    <source>
        <dbReference type="SAM" id="Phobius"/>
    </source>
</evidence>
<sequence>MARGRRGKRRSSAREHRSQNDGRRRRPVPLVVTLAAVPVGLTLAGALLVTGAGEHLNPFRNTADGSQAPGEIGDAVADDSLVPEASVDDDFFAAPSASPQDRPTPSGAGDPRSADVTASSVPEDAEEDETSSGGGGGGGGSGDDGGGDRGGSGSSSGGGVTDQVVSLVNSERASAGCSPLKVDPQLTAAAQEHSEDMDRRDYMSHESPEGEGPADRADRHGYDAWGAENVAKGQTSAAQVMDAWMNSQGHRDNILNCGLVAIGVGESGDAWTQKFGWE</sequence>
<feature type="compositionally biased region" description="Gly residues" evidence="1">
    <location>
        <begin position="132"/>
        <end position="160"/>
    </location>
</feature>
<dbReference type="InterPro" id="IPR014044">
    <property type="entry name" value="CAP_dom"/>
</dbReference>
<feature type="region of interest" description="Disordered" evidence="1">
    <location>
        <begin position="1"/>
        <end position="26"/>
    </location>
</feature>
<feature type="domain" description="SCP" evidence="3">
    <location>
        <begin position="166"/>
        <end position="267"/>
    </location>
</feature>
<accession>A0ABU7K031</accession>
<dbReference type="Pfam" id="PF00188">
    <property type="entry name" value="CAP"/>
    <property type="match status" value="1"/>
</dbReference>
<evidence type="ECO:0000259" key="3">
    <source>
        <dbReference type="Pfam" id="PF00188"/>
    </source>
</evidence>
<gene>
    <name evidence="4" type="ORF">Q8791_00070</name>
</gene>
<proteinExistence type="predicted"/>
<dbReference type="EMBL" id="JAUZMY010000001">
    <property type="protein sequence ID" value="MEE2035615.1"/>
    <property type="molecule type" value="Genomic_DNA"/>
</dbReference>
<feature type="compositionally biased region" description="Polar residues" evidence="1">
    <location>
        <begin position="163"/>
        <end position="172"/>
    </location>
</feature>
<keyword evidence="2" id="KW-0472">Membrane</keyword>
<name>A0ABU7K031_9ACTN</name>
<comment type="caution">
    <text evidence="4">The sequence shown here is derived from an EMBL/GenBank/DDBJ whole genome shotgun (WGS) entry which is preliminary data.</text>
</comment>
<feature type="transmembrane region" description="Helical" evidence="2">
    <location>
        <begin position="27"/>
        <end position="49"/>
    </location>
</feature>
<dbReference type="SUPFAM" id="SSF55797">
    <property type="entry name" value="PR-1-like"/>
    <property type="match status" value="1"/>
</dbReference>
<dbReference type="PANTHER" id="PTHR31157:SF1">
    <property type="entry name" value="SCP DOMAIN-CONTAINING PROTEIN"/>
    <property type="match status" value="1"/>
</dbReference>
<organism evidence="4 5">
    <name type="scientific">Nocardiopsis codii</name>
    <dbReference type="NCBI Taxonomy" id="3065942"/>
    <lineage>
        <taxon>Bacteria</taxon>
        <taxon>Bacillati</taxon>
        <taxon>Actinomycetota</taxon>
        <taxon>Actinomycetes</taxon>
        <taxon>Streptosporangiales</taxon>
        <taxon>Nocardiopsidaceae</taxon>
        <taxon>Nocardiopsis</taxon>
    </lineage>
</organism>
<protein>
    <submittedName>
        <fullName evidence="4">CAP domain-containing protein</fullName>
    </submittedName>
</protein>
<feature type="region of interest" description="Disordered" evidence="1">
    <location>
        <begin position="91"/>
        <end position="220"/>
    </location>
</feature>
<dbReference type="Gene3D" id="3.40.33.10">
    <property type="entry name" value="CAP"/>
    <property type="match status" value="1"/>
</dbReference>
<feature type="compositionally biased region" description="Basic residues" evidence="1">
    <location>
        <begin position="1"/>
        <end position="11"/>
    </location>
</feature>
<evidence type="ECO:0000313" key="5">
    <source>
        <dbReference type="Proteomes" id="UP001356095"/>
    </source>
</evidence>
<evidence type="ECO:0000313" key="4">
    <source>
        <dbReference type="EMBL" id="MEE2035615.1"/>
    </source>
</evidence>